<dbReference type="GO" id="GO:0006793">
    <property type="term" value="P:phosphorus metabolic process"/>
    <property type="evidence" value="ECO:0007669"/>
    <property type="project" value="InterPro"/>
</dbReference>
<dbReference type="PANTHER" id="PTHR34383:SF1">
    <property type="entry name" value="ADP-POLYPHOSPHATE PHOSPHOTRANSFERASE"/>
    <property type="match status" value="1"/>
</dbReference>
<dbReference type="EC" id="2.7.4.-" evidence="4"/>
<accession>A0A2Z3HP09</accession>
<evidence type="ECO:0000313" key="7">
    <source>
        <dbReference type="Proteomes" id="UP000247763"/>
    </source>
</evidence>
<gene>
    <name evidence="6" type="primary">ppk2</name>
    <name evidence="6" type="ORF">HYN04_10420</name>
</gene>
<keyword evidence="7" id="KW-1185">Reference proteome</keyword>
<reference evidence="7" key="1">
    <citation type="submission" date="2018-05" db="EMBL/GenBank/DDBJ databases">
        <title>Genome sequencing of Phenylobacterium sp. HYN0004.</title>
        <authorList>
            <person name="Yi H."/>
            <person name="Baek C."/>
        </authorList>
    </citation>
    <scope>NUCLEOTIDE SEQUENCE [LARGE SCALE GENOMIC DNA]</scope>
    <source>
        <strain evidence="7">HYN0004</strain>
    </source>
</reference>
<dbReference type="Pfam" id="PF03976">
    <property type="entry name" value="PPK2"/>
    <property type="match status" value="1"/>
</dbReference>
<protein>
    <recommendedName>
        <fullName evidence="4">ADP/GDP-polyphosphate phosphotransferase</fullName>
        <ecNumber evidence="4">2.7.4.-</ecNumber>
    </recommendedName>
    <alternativeName>
        <fullName evidence="4">Polyphosphate kinase PPK2</fullName>
    </alternativeName>
</protein>
<evidence type="ECO:0000256" key="4">
    <source>
        <dbReference type="RuleBase" id="RU369062"/>
    </source>
</evidence>
<dbReference type="EMBL" id="CP029479">
    <property type="protein sequence ID" value="AWM78133.1"/>
    <property type="molecule type" value="Genomic_DNA"/>
</dbReference>
<evidence type="ECO:0000256" key="2">
    <source>
        <dbReference type="ARBA" id="ARBA00022679"/>
    </source>
</evidence>
<dbReference type="SUPFAM" id="SSF52540">
    <property type="entry name" value="P-loop containing nucleoside triphosphate hydrolases"/>
    <property type="match status" value="1"/>
</dbReference>
<dbReference type="InterPro" id="IPR022488">
    <property type="entry name" value="PPK2-related"/>
</dbReference>
<dbReference type="OrthoDB" id="9775224at2"/>
<feature type="domain" description="Polyphosphate kinase-2-related" evidence="5">
    <location>
        <begin position="7"/>
        <end position="230"/>
    </location>
</feature>
<evidence type="ECO:0000256" key="1">
    <source>
        <dbReference type="ARBA" id="ARBA00009924"/>
    </source>
</evidence>
<evidence type="ECO:0000259" key="5">
    <source>
        <dbReference type="Pfam" id="PF03976"/>
    </source>
</evidence>
<dbReference type="PIRSF" id="PIRSF028756">
    <property type="entry name" value="PPK2_prd"/>
    <property type="match status" value="1"/>
</dbReference>
<dbReference type="KEGG" id="phb:HYN04_10420"/>
<keyword evidence="2 4" id="KW-0808">Transferase</keyword>
<dbReference type="Proteomes" id="UP000247763">
    <property type="component" value="Chromosome"/>
</dbReference>
<dbReference type="NCBIfam" id="TIGR03707">
    <property type="entry name" value="PPK2_P_aer"/>
    <property type="match status" value="1"/>
</dbReference>
<comment type="function">
    <text evidence="4">Uses inorganic polyphosphate (polyP) as a donor to convert GDP to GTP or ADP to ATP.</text>
</comment>
<dbReference type="InterPro" id="IPR027417">
    <property type="entry name" value="P-loop_NTPase"/>
</dbReference>
<keyword evidence="3 4" id="KW-0418">Kinase</keyword>
<name>A0A2Z3HP09_9CAUL</name>
<dbReference type="InterPro" id="IPR022486">
    <property type="entry name" value="PPK2_PA0141"/>
</dbReference>
<dbReference type="AlphaFoldDB" id="A0A2Z3HP09"/>
<comment type="similarity">
    <text evidence="1 4">Belongs to the polyphosphate kinase 2 (PPK2) family. Class I subfamily.</text>
</comment>
<evidence type="ECO:0000256" key="3">
    <source>
        <dbReference type="ARBA" id="ARBA00022777"/>
    </source>
</evidence>
<dbReference type="PANTHER" id="PTHR34383">
    <property type="entry name" value="POLYPHOSPHATE:AMP PHOSPHOTRANSFERASE-RELATED"/>
    <property type="match status" value="1"/>
</dbReference>
<dbReference type="Gene3D" id="3.40.50.300">
    <property type="entry name" value="P-loop containing nucleotide triphosphate hydrolases"/>
    <property type="match status" value="1"/>
</dbReference>
<dbReference type="InterPro" id="IPR016898">
    <property type="entry name" value="Polyphosphate_phosphotransfera"/>
</dbReference>
<dbReference type="GO" id="GO:0008976">
    <property type="term" value="F:polyphosphate kinase activity"/>
    <property type="evidence" value="ECO:0007669"/>
    <property type="project" value="UniProtKB-UniRule"/>
</dbReference>
<proteinExistence type="inferred from homology"/>
<sequence>MSDKISSDDAYEADLQRLQLALVRYQQHAIAAGDKVLIIFEGRDAAGKDGSIQRITEHLSTRATRVIAPPKPSDREKTQWFFQRYVPWLPAAGETVIFNRSWYNRGGVEPVMGFCTEDEHEHFLREVPAFEGMLVDSGVRLVKLWLDVSRKEQKKRLEERRTDPLKALKTSPLDEAAQSRFDAYSDARDGMLRRTHSDKSPWTCVRSDQKKPARLDILRHLVRALAPEEIAREIEAPDPAILFPFELGALSDGRLAR</sequence>
<comment type="subunit">
    <text evidence="4">Homotetramer.</text>
</comment>
<evidence type="ECO:0000313" key="6">
    <source>
        <dbReference type="EMBL" id="AWM78133.1"/>
    </source>
</evidence>
<dbReference type="RefSeq" id="WP_110450699.1">
    <property type="nucleotide sequence ID" value="NZ_CP029479.1"/>
</dbReference>
<organism evidence="6 7">
    <name type="scientific">Phenylobacterium parvum</name>
    <dbReference type="NCBI Taxonomy" id="2201350"/>
    <lineage>
        <taxon>Bacteria</taxon>
        <taxon>Pseudomonadati</taxon>
        <taxon>Pseudomonadota</taxon>
        <taxon>Alphaproteobacteria</taxon>
        <taxon>Caulobacterales</taxon>
        <taxon>Caulobacteraceae</taxon>
        <taxon>Phenylobacterium</taxon>
    </lineage>
</organism>